<dbReference type="EMBL" id="JAVYJV010000018">
    <property type="protein sequence ID" value="KAK4346577.1"/>
    <property type="molecule type" value="Genomic_DNA"/>
</dbReference>
<dbReference type="AlphaFoldDB" id="A0AAE1RA54"/>
<evidence type="ECO:0000313" key="2">
    <source>
        <dbReference type="EMBL" id="KAK4346577.1"/>
    </source>
</evidence>
<evidence type="ECO:0000313" key="3">
    <source>
        <dbReference type="Proteomes" id="UP001291623"/>
    </source>
</evidence>
<feature type="compositionally biased region" description="Basic residues" evidence="1">
    <location>
        <begin position="132"/>
        <end position="143"/>
    </location>
</feature>
<reference evidence="2" key="1">
    <citation type="submission" date="2023-12" db="EMBL/GenBank/DDBJ databases">
        <title>Genome assembly of Anisodus tanguticus.</title>
        <authorList>
            <person name="Wang Y.-J."/>
        </authorList>
    </citation>
    <scope>NUCLEOTIDE SEQUENCE</scope>
    <source>
        <strain evidence="2">KB-2021</strain>
        <tissue evidence="2">Leaf</tissue>
    </source>
</reference>
<gene>
    <name evidence="2" type="ORF">RND71_032916</name>
</gene>
<dbReference type="Proteomes" id="UP001291623">
    <property type="component" value="Unassembled WGS sequence"/>
</dbReference>
<protein>
    <submittedName>
        <fullName evidence="2">Uncharacterized protein</fullName>
    </submittedName>
</protein>
<sequence>MVHTWKVYDSDLLSYLDLVEEFVSKLGYVGVQQLVVCDPSDRYYEVVDDVGIRTFLALVSDKFSVINVFAVDENELGFSVPNIVDHLETETATAEVVKVVSDCSSGENSKTEDGYFSGYDFEELRVTKGKQTKVGRKTKKRTRSLIDEDDEGVARSPTPVGLTLEEELELIAP</sequence>
<name>A0AAE1RA54_9SOLA</name>
<feature type="region of interest" description="Disordered" evidence="1">
    <location>
        <begin position="132"/>
        <end position="158"/>
    </location>
</feature>
<evidence type="ECO:0000256" key="1">
    <source>
        <dbReference type="SAM" id="MobiDB-lite"/>
    </source>
</evidence>
<accession>A0AAE1RA54</accession>
<proteinExistence type="predicted"/>
<comment type="caution">
    <text evidence="2">The sequence shown here is derived from an EMBL/GenBank/DDBJ whole genome shotgun (WGS) entry which is preliminary data.</text>
</comment>
<keyword evidence="3" id="KW-1185">Reference proteome</keyword>
<organism evidence="2 3">
    <name type="scientific">Anisodus tanguticus</name>
    <dbReference type="NCBI Taxonomy" id="243964"/>
    <lineage>
        <taxon>Eukaryota</taxon>
        <taxon>Viridiplantae</taxon>
        <taxon>Streptophyta</taxon>
        <taxon>Embryophyta</taxon>
        <taxon>Tracheophyta</taxon>
        <taxon>Spermatophyta</taxon>
        <taxon>Magnoliopsida</taxon>
        <taxon>eudicotyledons</taxon>
        <taxon>Gunneridae</taxon>
        <taxon>Pentapetalae</taxon>
        <taxon>asterids</taxon>
        <taxon>lamiids</taxon>
        <taxon>Solanales</taxon>
        <taxon>Solanaceae</taxon>
        <taxon>Solanoideae</taxon>
        <taxon>Hyoscyameae</taxon>
        <taxon>Anisodus</taxon>
    </lineage>
</organism>